<keyword evidence="3 5" id="KW-0378">Hydrolase</keyword>
<dbReference type="Pfam" id="PF00082">
    <property type="entry name" value="Peptidase_S8"/>
    <property type="match status" value="1"/>
</dbReference>
<dbReference type="PROSITE" id="PS00137">
    <property type="entry name" value="SUBTILASE_HIS"/>
    <property type="match status" value="1"/>
</dbReference>
<dbReference type="RefSeq" id="WP_344695451.1">
    <property type="nucleotide sequence ID" value="NZ_BAABBR010000001.1"/>
</dbReference>
<feature type="domain" description="Inhibitor I9" evidence="8">
    <location>
        <begin position="50"/>
        <end position="103"/>
    </location>
</feature>
<dbReference type="EMBL" id="BAABBR010000001">
    <property type="protein sequence ID" value="GAA4029160.1"/>
    <property type="molecule type" value="Genomic_DNA"/>
</dbReference>
<dbReference type="PRINTS" id="PR00723">
    <property type="entry name" value="SUBTILISIN"/>
</dbReference>
<dbReference type="PANTHER" id="PTHR43806:SF11">
    <property type="entry name" value="CEREVISIN-RELATED"/>
    <property type="match status" value="1"/>
</dbReference>
<dbReference type="PROSITE" id="PS51892">
    <property type="entry name" value="SUBTILASE"/>
    <property type="match status" value="1"/>
</dbReference>
<feature type="active site" description="Charge relay system" evidence="5">
    <location>
        <position position="337"/>
    </location>
</feature>
<organism evidence="9 10">
    <name type="scientific">Sphingomonas rosea</name>
    <dbReference type="NCBI Taxonomy" id="335605"/>
    <lineage>
        <taxon>Bacteria</taxon>
        <taxon>Pseudomonadati</taxon>
        <taxon>Pseudomonadota</taxon>
        <taxon>Alphaproteobacteria</taxon>
        <taxon>Sphingomonadales</taxon>
        <taxon>Sphingomonadaceae</taxon>
        <taxon>Sphingomonas</taxon>
    </lineage>
</organism>
<dbReference type="PROSITE" id="PS00136">
    <property type="entry name" value="SUBTILASE_ASP"/>
    <property type="match status" value="1"/>
</dbReference>
<gene>
    <name evidence="9" type="ORF">GCM10022281_05360</name>
</gene>
<evidence type="ECO:0000313" key="10">
    <source>
        <dbReference type="Proteomes" id="UP001424459"/>
    </source>
</evidence>
<dbReference type="Gene3D" id="3.30.70.80">
    <property type="entry name" value="Peptidase S8 propeptide/proteinase inhibitor I9"/>
    <property type="match status" value="1"/>
</dbReference>
<feature type="signal peptide" evidence="6">
    <location>
        <begin position="1"/>
        <end position="23"/>
    </location>
</feature>
<keyword evidence="6" id="KW-0732">Signal</keyword>
<dbReference type="InterPro" id="IPR022398">
    <property type="entry name" value="Peptidase_S8_His-AS"/>
</dbReference>
<evidence type="ECO:0000256" key="6">
    <source>
        <dbReference type="SAM" id="SignalP"/>
    </source>
</evidence>
<dbReference type="SUPFAM" id="SSF52743">
    <property type="entry name" value="Subtilisin-like"/>
    <property type="match status" value="1"/>
</dbReference>
<dbReference type="InterPro" id="IPR010259">
    <property type="entry name" value="S8pro/Inhibitor_I9"/>
</dbReference>
<evidence type="ECO:0000256" key="3">
    <source>
        <dbReference type="ARBA" id="ARBA00022801"/>
    </source>
</evidence>
<dbReference type="Gene3D" id="3.40.50.200">
    <property type="entry name" value="Peptidase S8/S53 domain"/>
    <property type="match status" value="1"/>
</dbReference>
<evidence type="ECO:0008006" key="11">
    <source>
        <dbReference type="Google" id="ProtNLM"/>
    </source>
</evidence>
<dbReference type="Proteomes" id="UP001424459">
    <property type="component" value="Unassembled WGS sequence"/>
</dbReference>
<accession>A0ABP7TP22</accession>
<dbReference type="InterPro" id="IPR050131">
    <property type="entry name" value="Peptidase_S8_subtilisin-like"/>
</dbReference>
<evidence type="ECO:0000313" key="9">
    <source>
        <dbReference type="EMBL" id="GAA4029160.1"/>
    </source>
</evidence>
<feature type="domain" description="Peptidase S8/S53" evidence="7">
    <location>
        <begin position="145"/>
        <end position="347"/>
    </location>
</feature>
<keyword evidence="10" id="KW-1185">Reference proteome</keyword>
<dbReference type="InterPro" id="IPR015500">
    <property type="entry name" value="Peptidase_S8_subtilisin-rel"/>
</dbReference>
<comment type="similarity">
    <text evidence="1 5">Belongs to the peptidase S8 family.</text>
</comment>
<dbReference type="InterPro" id="IPR037045">
    <property type="entry name" value="S8pro/Inhibitor_I9_sf"/>
</dbReference>
<evidence type="ECO:0000256" key="5">
    <source>
        <dbReference type="PROSITE-ProRule" id="PRU01240"/>
    </source>
</evidence>
<evidence type="ECO:0000259" key="7">
    <source>
        <dbReference type="Pfam" id="PF00082"/>
    </source>
</evidence>
<evidence type="ECO:0000259" key="8">
    <source>
        <dbReference type="Pfam" id="PF05922"/>
    </source>
</evidence>
<proteinExistence type="inferred from homology"/>
<evidence type="ECO:0000256" key="1">
    <source>
        <dbReference type="ARBA" id="ARBA00011073"/>
    </source>
</evidence>
<protein>
    <recommendedName>
        <fullName evidence="11">Peptidase inhibitor I9</fullName>
    </recommendedName>
</protein>
<dbReference type="InterPro" id="IPR000209">
    <property type="entry name" value="Peptidase_S8/S53_dom"/>
</dbReference>
<dbReference type="PANTHER" id="PTHR43806">
    <property type="entry name" value="PEPTIDASE S8"/>
    <property type="match status" value="1"/>
</dbReference>
<keyword evidence="4 5" id="KW-0720">Serine protease</keyword>
<reference evidence="10" key="1">
    <citation type="journal article" date="2019" name="Int. J. Syst. Evol. Microbiol.">
        <title>The Global Catalogue of Microorganisms (GCM) 10K type strain sequencing project: providing services to taxonomists for standard genome sequencing and annotation.</title>
        <authorList>
            <consortium name="The Broad Institute Genomics Platform"/>
            <consortium name="The Broad Institute Genome Sequencing Center for Infectious Disease"/>
            <person name="Wu L."/>
            <person name="Ma J."/>
        </authorList>
    </citation>
    <scope>NUCLEOTIDE SEQUENCE [LARGE SCALE GENOMIC DNA]</scope>
    <source>
        <strain evidence="10">JCM 17564</strain>
    </source>
</reference>
<evidence type="ECO:0000256" key="2">
    <source>
        <dbReference type="ARBA" id="ARBA00022670"/>
    </source>
</evidence>
<dbReference type="Pfam" id="PF05922">
    <property type="entry name" value="Inhibitor_I9"/>
    <property type="match status" value="1"/>
</dbReference>
<dbReference type="InterPro" id="IPR036852">
    <property type="entry name" value="Peptidase_S8/S53_dom_sf"/>
</dbReference>
<dbReference type="InterPro" id="IPR023827">
    <property type="entry name" value="Peptidase_S8_Asp-AS"/>
</dbReference>
<feature type="active site" description="Charge relay system" evidence="5">
    <location>
        <position position="147"/>
    </location>
</feature>
<comment type="caution">
    <text evidence="9">The sequence shown here is derived from an EMBL/GenBank/DDBJ whole genome shotgun (WGS) entry which is preliminary data.</text>
</comment>
<evidence type="ECO:0000256" key="4">
    <source>
        <dbReference type="ARBA" id="ARBA00022825"/>
    </source>
</evidence>
<dbReference type="SUPFAM" id="SSF54897">
    <property type="entry name" value="Protease propeptides/inhibitors"/>
    <property type="match status" value="1"/>
</dbReference>
<name>A0ABP7TP22_9SPHN</name>
<feature type="active site" description="Charge relay system" evidence="5">
    <location>
        <position position="179"/>
    </location>
</feature>
<sequence>MKSLFLTAAAVIPAALVATPAAAERPGDKIEGSYICVFKAREVNRGNVQAEANRSAQSVGARVKHVYSVAIRGFAADLPAQAVENMKKNNPNIEYCEQDQVVTAGPTVQGQGGVSAAATQPPQETPWGIARVNGGAPGTYATAWVIDTGIDFTHPDLNVDTARSKSFLRDTSPVDQNGHGTHVSGTIAACDNTIGVIGVAPCAKVVAVRVLDRRGSGSNSGVIAGVDYVAQNGRPGDVANMSLGGGVSAALDQAVINASAGGVRFALAAGNESSDANTSSPGRANGPNIFTVSAFSSGDKWATFSNYGNPPIDYAEPGVGVKSTWLNGGYNTISGTSMATPHLAGLLLTGAIRSGGTVAGDPTAPADTIGVR</sequence>
<feature type="chain" id="PRO_5047476817" description="Peptidase inhibitor I9" evidence="6">
    <location>
        <begin position="24"/>
        <end position="372"/>
    </location>
</feature>
<keyword evidence="2 5" id="KW-0645">Protease</keyword>